<feature type="transmembrane region" description="Helical" evidence="3">
    <location>
        <begin position="60"/>
        <end position="78"/>
    </location>
</feature>
<dbReference type="RefSeq" id="WP_207367197.1">
    <property type="nucleotide sequence ID" value="NZ_JAFMYV010000016.1"/>
</dbReference>
<evidence type="ECO:0000256" key="3">
    <source>
        <dbReference type="SAM" id="Phobius"/>
    </source>
</evidence>
<name>A0A939K5N3_9BACT</name>
<feature type="coiled-coil region" evidence="1">
    <location>
        <begin position="115"/>
        <end position="160"/>
    </location>
</feature>
<dbReference type="Proteomes" id="UP000664034">
    <property type="component" value="Unassembled WGS sequence"/>
</dbReference>
<feature type="transmembrane region" description="Helical" evidence="3">
    <location>
        <begin position="29"/>
        <end position="48"/>
    </location>
</feature>
<comment type="caution">
    <text evidence="4">The sequence shown here is derived from an EMBL/GenBank/DDBJ whole genome shotgun (WGS) entry which is preliminary data.</text>
</comment>
<gene>
    <name evidence="4" type="ORF">J2I47_24190</name>
</gene>
<keyword evidence="5" id="KW-1185">Reference proteome</keyword>
<keyword evidence="1" id="KW-0175">Coiled coil</keyword>
<organism evidence="4 5">
    <name type="scientific">Fibrella rubiginis</name>
    <dbReference type="NCBI Taxonomy" id="2817060"/>
    <lineage>
        <taxon>Bacteria</taxon>
        <taxon>Pseudomonadati</taxon>
        <taxon>Bacteroidota</taxon>
        <taxon>Cytophagia</taxon>
        <taxon>Cytophagales</taxon>
        <taxon>Spirosomataceae</taxon>
        <taxon>Fibrella</taxon>
    </lineage>
</organism>
<evidence type="ECO:0000313" key="5">
    <source>
        <dbReference type="Proteomes" id="UP000664034"/>
    </source>
</evidence>
<feature type="region of interest" description="Disordered" evidence="2">
    <location>
        <begin position="1"/>
        <end position="21"/>
    </location>
</feature>
<protein>
    <submittedName>
        <fullName evidence="4">Uncharacterized protein</fullName>
    </submittedName>
</protein>
<evidence type="ECO:0000313" key="4">
    <source>
        <dbReference type="EMBL" id="MBO0939669.1"/>
    </source>
</evidence>
<sequence>MASPDFSQLAGGNSSEGTSKGSFWSRPEGIAGMLALAGIGALGLVYFNRIMEFLIRATENTLYLAGLLGVLALLIFLFTSRDVRTAVFFLFKTFMRKITGVVVQLDPIAIMKIYVQDLREKREKMQGQIDTLAGQLVKLNKKINENNDNIKAKFNEANKANELAATRPGMKEAATLATMEGAGLQEMNEKLLPLQRNMKLVLDFMEKVNKSADYLIKETDIKVKLKETEYQIVKESSNALKTAVSIFKGNPDKKFYFDESMEYIQDDMSKKLGEMKRAMDLSMDFINGVDIQNGMLSDKGQQLLEAYNKGEFSMVQLNPASANQLDAPVQARVINPPKDENYRSLLD</sequence>
<dbReference type="AlphaFoldDB" id="A0A939K5N3"/>
<proteinExistence type="predicted"/>
<keyword evidence="3" id="KW-0472">Membrane</keyword>
<keyword evidence="3" id="KW-0812">Transmembrane</keyword>
<accession>A0A939K5N3</accession>
<dbReference type="EMBL" id="JAFMYV010000016">
    <property type="protein sequence ID" value="MBO0939669.1"/>
    <property type="molecule type" value="Genomic_DNA"/>
</dbReference>
<evidence type="ECO:0000256" key="1">
    <source>
        <dbReference type="SAM" id="Coils"/>
    </source>
</evidence>
<keyword evidence="3" id="KW-1133">Transmembrane helix</keyword>
<feature type="compositionally biased region" description="Polar residues" evidence="2">
    <location>
        <begin position="10"/>
        <end position="21"/>
    </location>
</feature>
<reference evidence="4" key="1">
    <citation type="submission" date="2021-03" db="EMBL/GenBank/DDBJ databases">
        <title>Fibrella sp. HMF5335 genome sequencing and assembly.</title>
        <authorList>
            <person name="Kang H."/>
            <person name="Kim H."/>
            <person name="Bae S."/>
            <person name="Joh K."/>
        </authorList>
    </citation>
    <scope>NUCLEOTIDE SEQUENCE</scope>
    <source>
        <strain evidence="4">HMF5335</strain>
    </source>
</reference>
<evidence type="ECO:0000256" key="2">
    <source>
        <dbReference type="SAM" id="MobiDB-lite"/>
    </source>
</evidence>